<feature type="non-terminal residue" evidence="1">
    <location>
        <position position="1"/>
    </location>
</feature>
<dbReference type="AlphaFoldDB" id="A0A9W8IER8"/>
<proteinExistence type="predicted"/>
<organism evidence="1 2">
    <name type="scientific">Coemansia aciculifera</name>
    <dbReference type="NCBI Taxonomy" id="417176"/>
    <lineage>
        <taxon>Eukaryota</taxon>
        <taxon>Fungi</taxon>
        <taxon>Fungi incertae sedis</taxon>
        <taxon>Zoopagomycota</taxon>
        <taxon>Kickxellomycotina</taxon>
        <taxon>Kickxellomycetes</taxon>
        <taxon>Kickxellales</taxon>
        <taxon>Kickxellaceae</taxon>
        <taxon>Coemansia</taxon>
    </lineage>
</organism>
<protein>
    <submittedName>
        <fullName evidence="1">Uncharacterized protein</fullName>
    </submittedName>
</protein>
<evidence type="ECO:0000313" key="2">
    <source>
        <dbReference type="Proteomes" id="UP001140074"/>
    </source>
</evidence>
<keyword evidence="2" id="KW-1185">Reference proteome</keyword>
<sequence length="315" mass="35212">CGPRALKALNEYLPQALPSLREIEYYDYNSKKLYHGVPIERLIKERLYGPTPLRVLRVKADCRPRITDYERGDPACLSDIACMEIECPEKTCVMPFPVVMANTLVNLKLDPVIQKYMWRSHIPKADSASPTPDISLPSLQSLSLGFLATIEGSSQNSYQSGSSSSEDSGDDSQYYDNVHYSIRLHYLNSRTCNSPKFPVLTTLELRICQTNIKDALQMFAASPVSSLQLRCSLANVNGDWDLADIYRLRSFSIRIVDAIQDYCDTDIGKPLSAVFSTASPSLRNLTLSMNLSINSRLLFNASPSFADNLDCLTLD</sequence>
<dbReference type="Proteomes" id="UP001140074">
    <property type="component" value="Unassembled WGS sequence"/>
</dbReference>
<evidence type="ECO:0000313" key="1">
    <source>
        <dbReference type="EMBL" id="KAJ2859352.1"/>
    </source>
</evidence>
<name>A0A9W8IER8_9FUNG</name>
<gene>
    <name evidence="1" type="ORF">GGH94_006149</name>
</gene>
<dbReference type="EMBL" id="JANBUY010000400">
    <property type="protein sequence ID" value="KAJ2859352.1"/>
    <property type="molecule type" value="Genomic_DNA"/>
</dbReference>
<accession>A0A9W8IER8</accession>
<reference evidence="1" key="1">
    <citation type="submission" date="2022-07" db="EMBL/GenBank/DDBJ databases">
        <title>Phylogenomic reconstructions and comparative analyses of Kickxellomycotina fungi.</title>
        <authorList>
            <person name="Reynolds N.K."/>
            <person name="Stajich J.E."/>
            <person name="Barry K."/>
            <person name="Grigoriev I.V."/>
            <person name="Crous P."/>
            <person name="Smith M.E."/>
        </authorList>
    </citation>
    <scope>NUCLEOTIDE SEQUENCE</scope>
    <source>
        <strain evidence="1">RSA 476</strain>
    </source>
</reference>
<comment type="caution">
    <text evidence="1">The sequence shown here is derived from an EMBL/GenBank/DDBJ whole genome shotgun (WGS) entry which is preliminary data.</text>
</comment>